<proteinExistence type="predicted"/>
<sequence length="182" mass="19311">MLTRGLVVWGVIALSLSPGAALALAGGGAWWTGLRGLALGLWWLASGLLLAAVLLVAAGMTRLGCEGDRTVLHAPWRLWRTIRPQWRACGAAWCIMAGAIALSLGAPALLGLARWPWLCSLSFWRLPALCALDILAFGLNLALFFVLGVWAWQVAGYGFTVALYGGRFQAGAGLEGDRNGRP</sequence>
<comment type="caution">
    <text evidence="2">The sequence shown here is derived from an EMBL/GenBank/DDBJ whole genome shotgun (WGS) entry which is preliminary data.</text>
</comment>
<evidence type="ECO:0000313" key="3">
    <source>
        <dbReference type="Proteomes" id="UP000240317"/>
    </source>
</evidence>
<keyword evidence="1" id="KW-0472">Membrane</keyword>
<keyword evidence="1" id="KW-1133">Transmembrane helix</keyword>
<dbReference type="RefSeq" id="WP_107138783.1">
    <property type="nucleotide sequence ID" value="NZ_PYSV01000014.1"/>
</dbReference>
<protein>
    <submittedName>
        <fullName evidence="2">Uncharacterized protein</fullName>
    </submittedName>
</protein>
<reference evidence="2 3" key="1">
    <citation type="submission" date="2018-03" db="EMBL/GenBank/DDBJ databases">
        <title>Draft genome of Deinococcus sp. OD32.</title>
        <authorList>
            <person name="Wang X.-P."/>
            <person name="Du Z.-J."/>
        </authorList>
    </citation>
    <scope>NUCLEOTIDE SEQUENCE [LARGE SCALE GENOMIC DNA]</scope>
    <source>
        <strain evidence="2 3">OD32</strain>
    </source>
</reference>
<keyword evidence="3" id="KW-1185">Reference proteome</keyword>
<feature type="transmembrane region" description="Helical" evidence="1">
    <location>
        <begin position="126"/>
        <end position="152"/>
    </location>
</feature>
<evidence type="ECO:0000256" key="1">
    <source>
        <dbReference type="SAM" id="Phobius"/>
    </source>
</evidence>
<dbReference type="EMBL" id="PYSV01000014">
    <property type="protein sequence ID" value="PTA67225.1"/>
    <property type="molecule type" value="Genomic_DNA"/>
</dbReference>
<name>A0A2T3W5Q4_9DEIO</name>
<organism evidence="2 3">
    <name type="scientific">Deinococcus arcticus</name>
    <dbReference type="NCBI Taxonomy" id="2136176"/>
    <lineage>
        <taxon>Bacteria</taxon>
        <taxon>Thermotogati</taxon>
        <taxon>Deinococcota</taxon>
        <taxon>Deinococci</taxon>
        <taxon>Deinococcales</taxon>
        <taxon>Deinococcaceae</taxon>
        <taxon>Deinococcus</taxon>
    </lineage>
</organism>
<feature type="transmembrane region" description="Helical" evidence="1">
    <location>
        <begin position="41"/>
        <end position="65"/>
    </location>
</feature>
<dbReference type="AlphaFoldDB" id="A0A2T3W5Q4"/>
<evidence type="ECO:0000313" key="2">
    <source>
        <dbReference type="EMBL" id="PTA67225.1"/>
    </source>
</evidence>
<gene>
    <name evidence="2" type="ORF">C8263_14115</name>
</gene>
<dbReference type="Proteomes" id="UP000240317">
    <property type="component" value="Unassembled WGS sequence"/>
</dbReference>
<keyword evidence="1" id="KW-0812">Transmembrane</keyword>
<accession>A0A2T3W5Q4</accession>
<feature type="transmembrane region" description="Helical" evidence="1">
    <location>
        <begin position="86"/>
        <end position="106"/>
    </location>
</feature>
<dbReference type="OrthoDB" id="68795at2"/>